<evidence type="ECO:0000313" key="9">
    <source>
        <dbReference type="Proteomes" id="UP000238672"/>
    </source>
</evidence>
<reference evidence="8 9" key="1">
    <citation type="submission" date="2018-02" db="EMBL/GenBank/DDBJ databases">
        <title>Metagenomics reveals mixed infection of spiroplasma and phytoplasma in chicory.</title>
        <authorList>
            <person name="Polano C."/>
            <person name="Moruzzi S."/>
            <person name="Ermacora P."/>
            <person name="Ferrini F."/>
            <person name="Martini M."/>
            <person name="Firrao G."/>
        </authorList>
    </citation>
    <scope>NUCLEOTIDE SEQUENCE [LARGE SCALE GENOMIC DNA]</scope>
    <source>
        <strain evidence="8 9">ChiP</strain>
    </source>
</reference>
<evidence type="ECO:0000256" key="4">
    <source>
        <dbReference type="ARBA" id="ARBA00031870"/>
    </source>
</evidence>
<name>A0A2S8NUW0_9MOLU</name>
<comment type="catalytic activity">
    <reaction evidence="1">
        <text>a uridine in RNA = a pseudouridine in RNA</text>
        <dbReference type="Rhea" id="RHEA:48348"/>
        <dbReference type="Rhea" id="RHEA-COMP:12068"/>
        <dbReference type="Rhea" id="RHEA-COMP:12069"/>
        <dbReference type="ChEBI" id="CHEBI:65314"/>
        <dbReference type="ChEBI" id="CHEBI:65315"/>
    </reaction>
</comment>
<evidence type="ECO:0000256" key="5">
    <source>
        <dbReference type="ARBA" id="ARBA00033164"/>
    </source>
</evidence>
<gene>
    <name evidence="8" type="ORF">C6B37_01130</name>
</gene>
<dbReference type="InterPro" id="IPR006224">
    <property type="entry name" value="PsdUridine_synth_RluA-like_CS"/>
</dbReference>
<dbReference type="GO" id="GO:0120159">
    <property type="term" value="F:rRNA pseudouridine synthase activity"/>
    <property type="evidence" value="ECO:0007669"/>
    <property type="project" value="UniProtKB-ARBA"/>
</dbReference>
<comment type="caution">
    <text evidence="8">The sequence shown here is derived from an EMBL/GenBank/DDBJ whole genome shotgun (WGS) entry which is preliminary data.</text>
</comment>
<dbReference type="AlphaFoldDB" id="A0A2S8NUW0"/>
<keyword evidence="9" id="KW-1185">Reference proteome</keyword>
<dbReference type="SMART" id="SM00363">
    <property type="entry name" value="S4"/>
    <property type="match status" value="1"/>
</dbReference>
<evidence type="ECO:0000256" key="1">
    <source>
        <dbReference type="ARBA" id="ARBA00000073"/>
    </source>
</evidence>
<dbReference type="SUPFAM" id="SSF55120">
    <property type="entry name" value="Pseudouridine synthase"/>
    <property type="match status" value="1"/>
</dbReference>
<dbReference type="GO" id="GO:0003723">
    <property type="term" value="F:RNA binding"/>
    <property type="evidence" value="ECO:0007669"/>
    <property type="project" value="UniProtKB-KW"/>
</dbReference>
<comment type="similarity">
    <text evidence="2">Belongs to the pseudouridine synthase RluA family.</text>
</comment>
<evidence type="ECO:0000256" key="3">
    <source>
        <dbReference type="ARBA" id="ARBA00023235"/>
    </source>
</evidence>
<keyword evidence="3" id="KW-0413">Isomerase</keyword>
<dbReference type="GO" id="GO:0000455">
    <property type="term" value="P:enzyme-directed rRNA pseudouridine synthesis"/>
    <property type="evidence" value="ECO:0007669"/>
    <property type="project" value="UniProtKB-ARBA"/>
</dbReference>
<feature type="domain" description="RNA-binding S4" evidence="7">
    <location>
        <begin position="13"/>
        <end position="81"/>
    </location>
</feature>
<dbReference type="EMBL" id="PUUG01000023">
    <property type="protein sequence ID" value="PQP79781.1"/>
    <property type="molecule type" value="Genomic_DNA"/>
</dbReference>
<dbReference type="PROSITE" id="PS01129">
    <property type="entry name" value="PSI_RLU"/>
    <property type="match status" value="1"/>
</dbReference>
<feature type="non-terminal residue" evidence="8">
    <location>
        <position position="192"/>
    </location>
</feature>
<dbReference type="PANTHER" id="PTHR21600">
    <property type="entry name" value="MITOCHONDRIAL RNA PSEUDOURIDINE SYNTHASE"/>
    <property type="match status" value="1"/>
</dbReference>
<evidence type="ECO:0000313" key="8">
    <source>
        <dbReference type="EMBL" id="PQP79781.1"/>
    </source>
</evidence>
<dbReference type="InterPro" id="IPR020103">
    <property type="entry name" value="PsdUridine_synth_cat_dom_sf"/>
</dbReference>
<dbReference type="InterPro" id="IPR006145">
    <property type="entry name" value="PsdUridine_synth_RsuA/RluA"/>
</dbReference>
<dbReference type="CDD" id="cd02869">
    <property type="entry name" value="PseudoU_synth_RluA_like"/>
    <property type="match status" value="1"/>
</dbReference>
<organism evidence="8 9">
    <name type="scientific">Candidatus Phytoplasma phoenicium</name>
    <dbReference type="NCBI Taxonomy" id="198422"/>
    <lineage>
        <taxon>Bacteria</taxon>
        <taxon>Bacillati</taxon>
        <taxon>Mycoplasmatota</taxon>
        <taxon>Mollicutes</taxon>
        <taxon>Acholeplasmatales</taxon>
        <taxon>Acholeplasmataceae</taxon>
        <taxon>Candidatus Phytoplasma</taxon>
        <taxon>16SrIX (Pigeon pea witches'-broom group)</taxon>
    </lineage>
</organism>
<dbReference type="PANTHER" id="PTHR21600:SF87">
    <property type="entry name" value="RNA PSEUDOURIDYLATE SYNTHASE DOMAIN-CONTAINING PROTEIN 1"/>
    <property type="match status" value="1"/>
</dbReference>
<dbReference type="Proteomes" id="UP000238672">
    <property type="component" value="Unassembled WGS sequence"/>
</dbReference>
<sequence>MQEFLINDTENNIRLDFFLTQKINLSRNKCQFLINNGNILINHQIINKKSFLLKKNDLVTIKKISISHNINPLEPINLYLKIVYEDDYLAVINKPHNLVVHPSPSYSGTTLINGLLYQFPCLKKISGTRPGIIHRLDKDTTGLIMVGKTENIIWKMQKLLQEKKIKKIYWALIEGFLSYQGTIDLPLKRDLK</sequence>
<dbReference type="InterPro" id="IPR036986">
    <property type="entry name" value="S4_RNA-bd_sf"/>
</dbReference>
<evidence type="ECO:0000256" key="6">
    <source>
        <dbReference type="PROSITE-ProRule" id="PRU00182"/>
    </source>
</evidence>
<dbReference type="InterPro" id="IPR002942">
    <property type="entry name" value="S4_RNA-bd"/>
</dbReference>
<dbReference type="SUPFAM" id="SSF55174">
    <property type="entry name" value="Alpha-L RNA-binding motif"/>
    <property type="match status" value="1"/>
</dbReference>
<dbReference type="CDD" id="cd00165">
    <property type="entry name" value="S4"/>
    <property type="match status" value="1"/>
</dbReference>
<dbReference type="Gene3D" id="3.30.2350.10">
    <property type="entry name" value="Pseudouridine synthase"/>
    <property type="match status" value="1"/>
</dbReference>
<keyword evidence="6" id="KW-0694">RNA-binding</keyword>
<dbReference type="Gene3D" id="3.10.290.10">
    <property type="entry name" value="RNA-binding S4 domain"/>
    <property type="match status" value="1"/>
</dbReference>
<dbReference type="Pfam" id="PF00849">
    <property type="entry name" value="PseudoU_synth_2"/>
    <property type="match status" value="1"/>
</dbReference>
<evidence type="ECO:0000259" key="7">
    <source>
        <dbReference type="SMART" id="SM00363"/>
    </source>
</evidence>
<dbReference type="Pfam" id="PF01479">
    <property type="entry name" value="S4"/>
    <property type="match status" value="1"/>
</dbReference>
<proteinExistence type="inferred from homology"/>
<accession>A0A2S8NUW0</accession>
<dbReference type="PROSITE" id="PS50889">
    <property type="entry name" value="S4"/>
    <property type="match status" value="1"/>
</dbReference>
<dbReference type="InterPro" id="IPR050188">
    <property type="entry name" value="RluA_PseudoU_synthase"/>
</dbReference>
<protein>
    <recommendedName>
        <fullName evidence="4">RNA pseudouridylate synthase</fullName>
    </recommendedName>
    <alternativeName>
        <fullName evidence="5">RNA-uridine isomerase</fullName>
    </alternativeName>
</protein>
<evidence type="ECO:0000256" key="2">
    <source>
        <dbReference type="ARBA" id="ARBA00010876"/>
    </source>
</evidence>